<keyword evidence="2" id="KW-1185">Reference proteome</keyword>
<dbReference type="Proteomes" id="UP000001601">
    <property type="component" value="Unassembled WGS sequence"/>
</dbReference>
<proteinExistence type="predicted"/>
<dbReference type="HOGENOM" id="CLU_3329461_0_0_10"/>
<sequence length="38" mass="4398">MTTQHAATAPKIATTIKATFEVISNLWYLTKKVFFFMF</sequence>
<evidence type="ECO:0000313" key="2">
    <source>
        <dbReference type="Proteomes" id="UP000001601"/>
    </source>
</evidence>
<gene>
    <name evidence="1" type="ORF">MED217_18010</name>
</gene>
<name>A3XGY0_LEEBM</name>
<dbReference type="AlphaFoldDB" id="A3XGY0"/>
<organism evidence="1 2">
    <name type="scientific">Leeuwenhoekiella blandensis (strain CECT 7118 / CCUG 51940 / KCTC 22103 / MED217)</name>
    <name type="common">Flavobacterium sp. (strain MED217)</name>
    <dbReference type="NCBI Taxonomy" id="398720"/>
    <lineage>
        <taxon>Bacteria</taxon>
        <taxon>Pseudomonadati</taxon>
        <taxon>Bacteroidota</taxon>
        <taxon>Flavobacteriia</taxon>
        <taxon>Flavobacteriales</taxon>
        <taxon>Flavobacteriaceae</taxon>
        <taxon>Leeuwenhoekiella</taxon>
    </lineage>
</organism>
<accession>A3XGY0</accession>
<reference evidence="1 2" key="1">
    <citation type="journal article" date="2007" name="Nature">
        <title>Light stimulates growth of proteorhodopsin-containing marine Flavobacteria.</title>
        <authorList>
            <person name="Gomez-Consarnau L."/>
            <person name="Gonzalez J.M."/>
            <person name="Coll-Llado M."/>
            <person name="Gourdon P."/>
            <person name="Pascher T."/>
            <person name="Neutze R."/>
            <person name="Pedros-Alio C."/>
            <person name="Pinhassi J."/>
        </authorList>
    </citation>
    <scope>NUCLEOTIDE SEQUENCE [LARGE SCALE GENOMIC DNA]</scope>
    <source>
        <strain evidence="1 2">MED217</strain>
    </source>
</reference>
<evidence type="ECO:0000313" key="1">
    <source>
        <dbReference type="EMBL" id="EAQ51463.1"/>
    </source>
</evidence>
<dbReference type="EMBL" id="AANC01000001">
    <property type="protein sequence ID" value="EAQ51463.1"/>
    <property type="molecule type" value="Genomic_DNA"/>
</dbReference>
<comment type="caution">
    <text evidence="1">The sequence shown here is derived from an EMBL/GenBank/DDBJ whole genome shotgun (WGS) entry which is preliminary data.</text>
</comment>
<protein>
    <submittedName>
        <fullName evidence="1">Uncharacterized protein</fullName>
    </submittedName>
</protein>